<organism evidence="2 3">
    <name type="scientific">Clonostachys byssicola</name>
    <dbReference type="NCBI Taxonomy" id="160290"/>
    <lineage>
        <taxon>Eukaryota</taxon>
        <taxon>Fungi</taxon>
        <taxon>Dikarya</taxon>
        <taxon>Ascomycota</taxon>
        <taxon>Pezizomycotina</taxon>
        <taxon>Sordariomycetes</taxon>
        <taxon>Hypocreomycetidae</taxon>
        <taxon>Hypocreales</taxon>
        <taxon>Bionectriaceae</taxon>
        <taxon>Clonostachys</taxon>
    </lineage>
</organism>
<evidence type="ECO:0000313" key="3">
    <source>
        <dbReference type="Proteomes" id="UP000754883"/>
    </source>
</evidence>
<dbReference type="Proteomes" id="UP000754883">
    <property type="component" value="Unassembled WGS sequence"/>
</dbReference>
<keyword evidence="3" id="KW-1185">Reference proteome</keyword>
<dbReference type="EMBL" id="CABFNO020001394">
    <property type="protein sequence ID" value="CAG9984865.1"/>
    <property type="molecule type" value="Genomic_DNA"/>
</dbReference>
<reference evidence="3" key="1">
    <citation type="submission" date="2019-06" db="EMBL/GenBank/DDBJ databases">
        <authorList>
            <person name="Broberg M."/>
        </authorList>
    </citation>
    <scope>NUCLEOTIDE SEQUENCE [LARGE SCALE GENOMIC DNA]</scope>
</reference>
<protein>
    <submittedName>
        <fullName evidence="2">Uncharacterized protein</fullName>
    </submittedName>
</protein>
<reference evidence="2 3" key="2">
    <citation type="submission" date="2021-10" db="EMBL/GenBank/DDBJ databases">
        <authorList>
            <person name="Piombo E."/>
        </authorList>
    </citation>
    <scope>NUCLEOTIDE SEQUENCE [LARGE SCALE GENOMIC DNA]</scope>
</reference>
<evidence type="ECO:0000313" key="2">
    <source>
        <dbReference type="EMBL" id="CAG9984865.1"/>
    </source>
</evidence>
<dbReference type="OrthoDB" id="3643156at2759"/>
<sequence length="368" mass="40305">MSLLRPNYLSALPLAIVIASLALIVPISVINELSASPFRSKDSFSQEHVARSQSTVPGIGISLNYDYVAAGIYFENGTSFPVARIDGDEVYRSFMRATRSGVGSGCMPKNSSSQVYSAVDESESLARILRQVKALITSRLDEPFCFVVASRPDNKCNDASDPDGQWHTHQTEVLDSALSKVGLYLTQDRMIDAAYATAFANGMLVGNGEKDGYVLFIDRGSYGWRYTLLYIDEGYGDIEMDTSFVQETGELGSLREAARDALGKFLAYLDLTDDEIRELVISGDLASDADLQGDLISVLGSDLVTKAHVRDPIHASALGAAARSFYNIKYPSFDLQPGLDCCKKYKGEGCQLTTNSFWRPRMVINSIR</sequence>
<keyword evidence="1" id="KW-0472">Membrane</keyword>
<keyword evidence="1" id="KW-1133">Transmembrane helix</keyword>
<accession>A0A9N9UCH1</accession>
<proteinExistence type="predicted"/>
<dbReference type="AlphaFoldDB" id="A0A9N9UCH1"/>
<comment type="caution">
    <text evidence="2">The sequence shown here is derived from an EMBL/GenBank/DDBJ whole genome shotgun (WGS) entry which is preliminary data.</text>
</comment>
<evidence type="ECO:0000256" key="1">
    <source>
        <dbReference type="SAM" id="Phobius"/>
    </source>
</evidence>
<keyword evidence="1" id="KW-0812">Transmembrane</keyword>
<feature type="transmembrane region" description="Helical" evidence="1">
    <location>
        <begin position="12"/>
        <end position="31"/>
    </location>
</feature>
<name>A0A9N9UCH1_9HYPO</name>
<gene>
    <name evidence="2" type="ORF">CBYS24578_00006552</name>
</gene>